<feature type="transmembrane region" description="Helical" evidence="18">
    <location>
        <begin position="757"/>
        <end position="775"/>
    </location>
</feature>
<evidence type="ECO:0000256" key="8">
    <source>
        <dbReference type="ARBA" id="ARBA00022553"/>
    </source>
</evidence>
<evidence type="ECO:0000256" key="6">
    <source>
        <dbReference type="ARBA" id="ARBA00022475"/>
    </source>
</evidence>
<evidence type="ECO:0000313" key="20">
    <source>
        <dbReference type="EMBL" id="KKT58321.1"/>
    </source>
</evidence>
<evidence type="ECO:0000259" key="19">
    <source>
        <dbReference type="SMART" id="SM00831"/>
    </source>
</evidence>
<dbReference type="GO" id="GO:0005886">
    <property type="term" value="C:plasma membrane"/>
    <property type="evidence" value="ECO:0007669"/>
    <property type="project" value="UniProtKB-SubCell"/>
</dbReference>
<comment type="function">
    <text evidence="1">Mediates magnesium influx to the cytosol.</text>
</comment>
<feature type="transmembrane region" description="Helical" evidence="18">
    <location>
        <begin position="256"/>
        <end position="280"/>
    </location>
</feature>
<dbReference type="Pfam" id="PF00690">
    <property type="entry name" value="Cation_ATPase_N"/>
    <property type="match status" value="1"/>
</dbReference>
<keyword evidence="13" id="KW-1278">Translocase</keyword>
<dbReference type="SUPFAM" id="SSF56784">
    <property type="entry name" value="HAD-like"/>
    <property type="match status" value="1"/>
</dbReference>
<dbReference type="NCBIfam" id="TIGR01524">
    <property type="entry name" value="ATPase-IIIB_Mg"/>
    <property type="match status" value="1"/>
</dbReference>
<dbReference type="GO" id="GO:0015444">
    <property type="term" value="F:P-type magnesium transporter activity"/>
    <property type="evidence" value="ECO:0007669"/>
    <property type="project" value="UniProtKB-EC"/>
</dbReference>
<dbReference type="InterPro" id="IPR001757">
    <property type="entry name" value="P_typ_ATPase"/>
</dbReference>
<dbReference type="PROSITE" id="PS00154">
    <property type="entry name" value="ATPASE_E1_E2"/>
    <property type="match status" value="1"/>
</dbReference>
<evidence type="ECO:0000256" key="14">
    <source>
        <dbReference type="ARBA" id="ARBA00022989"/>
    </source>
</evidence>
<protein>
    <recommendedName>
        <fullName evidence="5">Magnesium-transporting ATPase, P-type 1</fullName>
        <ecNumber evidence="4">7.2.2.14</ecNumber>
    </recommendedName>
    <alternativeName>
        <fullName evidence="16">Mg(2+) transport ATPase, P-type 1</fullName>
    </alternativeName>
</protein>
<dbReference type="EC" id="7.2.2.14" evidence="4"/>
<keyword evidence="12" id="KW-0460">Magnesium</keyword>
<dbReference type="Pfam" id="PF00689">
    <property type="entry name" value="Cation_ATPase_C"/>
    <property type="match status" value="1"/>
</dbReference>
<proteinExistence type="inferred from homology"/>
<dbReference type="EMBL" id="LCIR01000035">
    <property type="protein sequence ID" value="KKT58321.1"/>
    <property type="molecule type" value="Genomic_DNA"/>
</dbReference>
<evidence type="ECO:0000256" key="9">
    <source>
        <dbReference type="ARBA" id="ARBA00022692"/>
    </source>
</evidence>
<dbReference type="InterPro" id="IPR006415">
    <property type="entry name" value="P-type_ATPase_IIIB"/>
</dbReference>
<dbReference type="SFLD" id="SFLDS00003">
    <property type="entry name" value="Haloacid_Dehalogenase"/>
    <property type="match status" value="1"/>
</dbReference>
<keyword evidence="8" id="KW-0597">Phosphoprotein</keyword>
<dbReference type="Pfam" id="PF13246">
    <property type="entry name" value="Cation_ATPase"/>
    <property type="match status" value="1"/>
</dbReference>
<evidence type="ECO:0000256" key="3">
    <source>
        <dbReference type="ARBA" id="ARBA00008746"/>
    </source>
</evidence>
<evidence type="ECO:0000256" key="7">
    <source>
        <dbReference type="ARBA" id="ARBA00022519"/>
    </source>
</evidence>
<dbReference type="SFLD" id="SFLDG00002">
    <property type="entry name" value="C1.7:_P-type_atpase_like"/>
    <property type="match status" value="1"/>
</dbReference>
<dbReference type="PRINTS" id="PR01836">
    <property type="entry name" value="MGATPASE"/>
</dbReference>
<comment type="similarity">
    <text evidence="3">Belongs to the cation transport ATPase (P-type) (TC 3.A.3) family. Type IIIB subfamily.</text>
</comment>
<dbReference type="Proteomes" id="UP000034087">
    <property type="component" value="Unassembled WGS sequence"/>
</dbReference>
<gene>
    <name evidence="20" type="ORF">UW53_C0035G0003</name>
</gene>
<evidence type="ECO:0000256" key="18">
    <source>
        <dbReference type="SAM" id="Phobius"/>
    </source>
</evidence>
<feature type="transmembrane region" description="Helical" evidence="18">
    <location>
        <begin position="787"/>
        <end position="807"/>
    </location>
</feature>
<evidence type="ECO:0000256" key="17">
    <source>
        <dbReference type="ARBA" id="ARBA00047295"/>
    </source>
</evidence>
<dbReference type="InterPro" id="IPR006068">
    <property type="entry name" value="ATPase_P-typ_cation-transptr_C"/>
</dbReference>
<feature type="transmembrane region" description="Helical" evidence="18">
    <location>
        <begin position="226"/>
        <end position="244"/>
    </location>
</feature>
<dbReference type="InterPro" id="IPR023298">
    <property type="entry name" value="ATPase_P-typ_TM_dom_sf"/>
</dbReference>
<dbReference type="SFLD" id="SFLDF00027">
    <property type="entry name" value="p-type_atpase"/>
    <property type="match status" value="1"/>
</dbReference>
<evidence type="ECO:0000256" key="2">
    <source>
        <dbReference type="ARBA" id="ARBA00004429"/>
    </source>
</evidence>
<feature type="transmembrane region" description="Helical" evidence="18">
    <location>
        <begin position="76"/>
        <end position="95"/>
    </location>
</feature>
<feature type="transmembrane region" description="Helical" evidence="18">
    <location>
        <begin position="696"/>
        <end position="722"/>
    </location>
</feature>
<keyword evidence="6" id="KW-1003">Cell membrane</keyword>
<dbReference type="SUPFAM" id="SSF81665">
    <property type="entry name" value="Calcium ATPase, transmembrane domain M"/>
    <property type="match status" value="1"/>
</dbReference>
<dbReference type="InterPro" id="IPR008250">
    <property type="entry name" value="ATPase_P-typ_transduc_dom_A_sf"/>
</dbReference>
<dbReference type="InterPro" id="IPR023214">
    <property type="entry name" value="HAD_sf"/>
</dbReference>
<dbReference type="GO" id="GO:0016887">
    <property type="term" value="F:ATP hydrolysis activity"/>
    <property type="evidence" value="ECO:0007669"/>
    <property type="project" value="InterPro"/>
</dbReference>
<dbReference type="Gene3D" id="1.20.1110.10">
    <property type="entry name" value="Calcium-transporting ATPase, transmembrane domain"/>
    <property type="match status" value="1"/>
</dbReference>
<dbReference type="Gene3D" id="3.40.50.1000">
    <property type="entry name" value="HAD superfamily/HAD-like"/>
    <property type="match status" value="1"/>
</dbReference>
<dbReference type="InterPro" id="IPR004014">
    <property type="entry name" value="ATPase_P-typ_cation-transptr_N"/>
</dbReference>
<dbReference type="Pfam" id="PF00122">
    <property type="entry name" value="E1-E2_ATPase"/>
    <property type="match status" value="1"/>
</dbReference>
<feature type="transmembrane region" description="Helical" evidence="18">
    <location>
        <begin position="48"/>
        <end position="70"/>
    </location>
</feature>
<dbReference type="Gene3D" id="2.70.150.10">
    <property type="entry name" value="Calcium-transporting ATPase, cytoplasmic transduction domain A"/>
    <property type="match status" value="1"/>
</dbReference>
<evidence type="ECO:0000256" key="11">
    <source>
        <dbReference type="ARBA" id="ARBA00022840"/>
    </source>
</evidence>
<keyword evidence="10" id="KW-0547">Nucleotide-binding</keyword>
<dbReference type="Gene3D" id="3.40.1110.10">
    <property type="entry name" value="Calcium-transporting ATPase, cytoplasmic domain N"/>
    <property type="match status" value="1"/>
</dbReference>
<feature type="domain" description="Cation-transporting P-type ATPase N-terminal" evidence="19">
    <location>
        <begin position="6"/>
        <end position="72"/>
    </location>
</feature>
<dbReference type="PANTHER" id="PTHR42861">
    <property type="entry name" value="CALCIUM-TRANSPORTING ATPASE"/>
    <property type="match status" value="1"/>
</dbReference>
<dbReference type="SUPFAM" id="SSF81653">
    <property type="entry name" value="Calcium ATPase, transduction domain A"/>
    <property type="match status" value="1"/>
</dbReference>
<name>A0A0G1IFZ6_9BACT</name>
<dbReference type="NCBIfam" id="TIGR01494">
    <property type="entry name" value="ATPase_P-type"/>
    <property type="match status" value="2"/>
</dbReference>
<dbReference type="Pfam" id="PF08282">
    <property type="entry name" value="Hydrolase_3"/>
    <property type="match status" value="1"/>
</dbReference>
<keyword evidence="9 18" id="KW-0812">Transmembrane</keyword>
<evidence type="ECO:0000256" key="16">
    <source>
        <dbReference type="ARBA" id="ARBA00029806"/>
    </source>
</evidence>
<evidence type="ECO:0000256" key="4">
    <source>
        <dbReference type="ARBA" id="ARBA00012786"/>
    </source>
</evidence>
<evidence type="ECO:0000256" key="12">
    <source>
        <dbReference type="ARBA" id="ARBA00022842"/>
    </source>
</evidence>
<dbReference type="InterPro" id="IPR059000">
    <property type="entry name" value="ATPase_P-type_domA"/>
</dbReference>
<dbReference type="InterPro" id="IPR018303">
    <property type="entry name" value="ATPase_P-typ_P_site"/>
</dbReference>
<dbReference type="AlphaFoldDB" id="A0A0G1IFZ6"/>
<dbReference type="PATRIC" id="fig|1618645.3.peg.1135"/>
<organism evidence="20 21">
    <name type="scientific">Candidatus Giovannonibacteria bacterium GW2011_GWA1_44_25</name>
    <dbReference type="NCBI Taxonomy" id="1618645"/>
    <lineage>
        <taxon>Bacteria</taxon>
        <taxon>Candidatus Giovannoniibacteriota</taxon>
    </lineage>
</organism>
<dbReference type="GO" id="GO:0005524">
    <property type="term" value="F:ATP binding"/>
    <property type="evidence" value="ECO:0007669"/>
    <property type="project" value="UniProtKB-KW"/>
</dbReference>
<keyword evidence="11" id="KW-0067">ATP-binding</keyword>
<evidence type="ECO:0000256" key="15">
    <source>
        <dbReference type="ARBA" id="ARBA00023136"/>
    </source>
</evidence>
<keyword evidence="14 18" id="KW-1133">Transmembrane helix</keyword>
<evidence type="ECO:0000256" key="1">
    <source>
        <dbReference type="ARBA" id="ARBA00003954"/>
    </source>
</evidence>
<comment type="caution">
    <text evidence="20">The sequence shown here is derived from an EMBL/GenBank/DDBJ whole genome shotgun (WGS) entry which is preliminary data.</text>
</comment>
<evidence type="ECO:0000256" key="5">
    <source>
        <dbReference type="ARBA" id="ARBA00013555"/>
    </source>
</evidence>
<sequence>MPTDNNRSVIDLPKGVSGLSRHEAQQRLKLYGSNEIIQSKKLSVAANFFLKFKNPLIIILIIAALISGFLGNRIDSFIIIAMVILSVAIDFINTYKSQRAAEALRDRVKITATVLREGVLAEIPLSLIVPGDVAVLSPGDVIPADGTILQAKDFFVNESSLTGESFPVEKETSSSVFMGSSVVTGNGLMSVLATGRKTKFSSIAESLTRKEEPNDFDRGIKDFSVLIMKVILILVIFVFFVNAFKTSTSQHQLLESFLFAIALAVGLTPELLPMIIALNLSRGSLVMSKRGVIVKKLSAIQSFGSMDILCTDKTGTLTEDRIVLIKCVDGFGAESDKVFLYSYVNSFYQSGFLNPLDSAVVDFKKLHTKEYKKVDETPFDYIRKRNMVVVDGPEGRLLITKGAPEELLQDCGFYADGATPLTEDIEKRIYGQYQELSKEGFRVLAVGIKKIHETKKVYGKNEEHDMVFAGFIAFLDPAKKTVAETLGKLEEYGIEIKIITGDNDLVSQKIARDIALPVKGVLTGSEIEKLSDDALRIKAEETTIFARVSPDQKTRIIRLLQKNKHVVGYMGDGINDAPALKAADVGISVNNAVDVAKESADIILILKDLVDGVIEGRKTFSNTMKYLMMSLSSNFGNMFSMAGASLFIPFLPMLPTQILLNNLIYDSSQLALSMDNVDSADIKKPRKLDMGFIKKFMMIFGPLSSIFDIVTFLVLLLVFHFIESDFQTGWFLESLATQTLVIYMIRSRFSFFKSKPSIALVISTLAAVGIGWGIAQSSLGAVFNFKPLALLTIGAIVSAYLMAVYFAKQWFYQKLLKDY</sequence>
<evidence type="ECO:0000256" key="10">
    <source>
        <dbReference type="ARBA" id="ARBA00022741"/>
    </source>
</evidence>
<comment type="subcellular location">
    <subcellularLocation>
        <location evidence="2">Cell inner membrane</location>
        <topology evidence="2">Multi-pass membrane protein</topology>
    </subcellularLocation>
</comment>
<accession>A0A0G1IFZ6</accession>
<evidence type="ECO:0000256" key="13">
    <source>
        <dbReference type="ARBA" id="ARBA00022967"/>
    </source>
</evidence>
<dbReference type="SMART" id="SM00831">
    <property type="entry name" value="Cation_ATPase_N"/>
    <property type="match status" value="1"/>
</dbReference>
<dbReference type="InterPro" id="IPR023299">
    <property type="entry name" value="ATPase_P-typ_cyto_dom_N"/>
</dbReference>
<dbReference type="InterPro" id="IPR036412">
    <property type="entry name" value="HAD-like_sf"/>
</dbReference>
<dbReference type="InterPro" id="IPR044492">
    <property type="entry name" value="P_typ_ATPase_HD_dom"/>
</dbReference>
<keyword evidence="15 18" id="KW-0472">Membrane</keyword>
<evidence type="ECO:0000313" key="21">
    <source>
        <dbReference type="Proteomes" id="UP000034087"/>
    </source>
</evidence>
<comment type="catalytic activity">
    <reaction evidence="17">
        <text>Mg(2+)(out) + ATP + H2O = Mg(2+)(in) + ADP + phosphate + H(+)</text>
        <dbReference type="Rhea" id="RHEA:10260"/>
        <dbReference type="ChEBI" id="CHEBI:15377"/>
        <dbReference type="ChEBI" id="CHEBI:15378"/>
        <dbReference type="ChEBI" id="CHEBI:18420"/>
        <dbReference type="ChEBI" id="CHEBI:30616"/>
        <dbReference type="ChEBI" id="CHEBI:43474"/>
        <dbReference type="ChEBI" id="CHEBI:456216"/>
        <dbReference type="EC" id="7.2.2.14"/>
    </reaction>
</comment>
<keyword evidence="7" id="KW-0997">Cell inner membrane</keyword>
<reference evidence="20 21" key="1">
    <citation type="journal article" date="2015" name="Nature">
        <title>rRNA introns, odd ribosomes, and small enigmatic genomes across a large radiation of phyla.</title>
        <authorList>
            <person name="Brown C.T."/>
            <person name="Hug L.A."/>
            <person name="Thomas B.C."/>
            <person name="Sharon I."/>
            <person name="Castelle C.J."/>
            <person name="Singh A."/>
            <person name="Wilkins M.J."/>
            <person name="Williams K.H."/>
            <person name="Banfield J.F."/>
        </authorList>
    </citation>
    <scope>NUCLEOTIDE SEQUENCE [LARGE SCALE GENOMIC DNA]</scope>
</reference>